<keyword evidence="2" id="KW-1185">Reference proteome</keyword>
<evidence type="ECO:0000313" key="1">
    <source>
        <dbReference type="EMBL" id="KAK1415220.1"/>
    </source>
</evidence>
<sequence length="240" mass="27557">METSESLSIESFSYSWLVNLKPSFESPKGSFRASFDAFDESSFIEMDPKLSASKRFLVFHQDFDFDLPTLQPCVHADELISNGILVPLFLKPLDVGTYDSDSNSNSNSNSSTPDVSVYSATLDKPCSYRRSRSLSFRRYKRVPKRLIHKYLRLLRLIWLKMRRGRCDPSEVKRAKTWEFASAMESCGSDNWSRLVVESPKNFTLSPTTSEACDMDTRRRSCDSESSIYEAVLHCKKTQQF</sequence>
<proteinExistence type="predicted"/>
<dbReference type="EMBL" id="JAUHHV010000008">
    <property type="protein sequence ID" value="KAK1415220.1"/>
    <property type="molecule type" value="Genomic_DNA"/>
</dbReference>
<organism evidence="1 2">
    <name type="scientific">Tagetes erecta</name>
    <name type="common">African marigold</name>
    <dbReference type="NCBI Taxonomy" id="13708"/>
    <lineage>
        <taxon>Eukaryota</taxon>
        <taxon>Viridiplantae</taxon>
        <taxon>Streptophyta</taxon>
        <taxon>Embryophyta</taxon>
        <taxon>Tracheophyta</taxon>
        <taxon>Spermatophyta</taxon>
        <taxon>Magnoliopsida</taxon>
        <taxon>eudicotyledons</taxon>
        <taxon>Gunneridae</taxon>
        <taxon>Pentapetalae</taxon>
        <taxon>asterids</taxon>
        <taxon>campanulids</taxon>
        <taxon>Asterales</taxon>
        <taxon>Asteraceae</taxon>
        <taxon>Asteroideae</taxon>
        <taxon>Heliantheae alliance</taxon>
        <taxon>Tageteae</taxon>
        <taxon>Tagetes</taxon>
    </lineage>
</organism>
<dbReference type="AlphaFoldDB" id="A0AAD8K2J5"/>
<dbReference type="Proteomes" id="UP001229421">
    <property type="component" value="Unassembled WGS sequence"/>
</dbReference>
<dbReference type="InterPro" id="IPR044699">
    <property type="entry name" value="MAKR6"/>
</dbReference>
<name>A0AAD8K2J5_TARER</name>
<accession>A0AAD8K2J5</accession>
<dbReference type="PANTHER" id="PTHR34576:SF2">
    <property type="entry name" value="MEMBRANE-ASSOCIATED KINASE REGULATOR 6-RELATED"/>
    <property type="match status" value="1"/>
</dbReference>
<reference evidence="1" key="1">
    <citation type="journal article" date="2023" name="bioRxiv">
        <title>Improved chromosome-level genome assembly for marigold (Tagetes erecta).</title>
        <authorList>
            <person name="Jiang F."/>
            <person name="Yuan L."/>
            <person name="Wang S."/>
            <person name="Wang H."/>
            <person name="Xu D."/>
            <person name="Wang A."/>
            <person name="Fan W."/>
        </authorList>
    </citation>
    <scope>NUCLEOTIDE SEQUENCE</scope>
    <source>
        <strain evidence="1">WSJ</strain>
        <tissue evidence="1">Leaf</tissue>
    </source>
</reference>
<comment type="caution">
    <text evidence="1">The sequence shown here is derived from an EMBL/GenBank/DDBJ whole genome shotgun (WGS) entry which is preliminary data.</text>
</comment>
<dbReference type="PANTHER" id="PTHR34576">
    <property type="entry name" value="MEMBRANE-ASSOCIATED KINASE REGULATOR 6-RELATED"/>
    <property type="match status" value="1"/>
</dbReference>
<protein>
    <recommendedName>
        <fullName evidence="3">Membrane-associated kinase regulator 6</fullName>
    </recommendedName>
</protein>
<evidence type="ECO:0008006" key="3">
    <source>
        <dbReference type="Google" id="ProtNLM"/>
    </source>
</evidence>
<evidence type="ECO:0000313" key="2">
    <source>
        <dbReference type="Proteomes" id="UP001229421"/>
    </source>
</evidence>
<gene>
    <name evidence="1" type="ORF">QVD17_30993</name>
</gene>